<accession>A0A915GSK6</accession>
<evidence type="ECO:0000313" key="2">
    <source>
        <dbReference type="Proteomes" id="UP000887575"/>
    </source>
</evidence>
<evidence type="ECO:0000256" key="1">
    <source>
        <dbReference type="ARBA" id="ARBA00023157"/>
    </source>
</evidence>
<dbReference type="InterPro" id="IPR050976">
    <property type="entry name" value="Snaclec"/>
</dbReference>
<sequence>MYLIQILSILLISGIYASNQCPEKWSYFEKTDGCYHLNNFTNDENDRWKMYTAKEAEEKCKEWESHLVSIHSKDEDDFLQELIKSNVKELKDGHNPCFFQYAWIGLRGNGKANSGSWTDDTPVDYTSYAKAEELDNKFWKIGNDESCQIQGWAWSGEEAHKNARFICKKQNKIMLAN</sequence>
<dbReference type="PROSITE" id="PS50041">
    <property type="entry name" value="C_TYPE_LECTIN_2"/>
    <property type="match status" value="1"/>
</dbReference>
<evidence type="ECO:0000313" key="3">
    <source>
        <dbReference type="WBParaSite" id="MBELARI_LOCUS11499"/>
    </source>
</evidence>
<dbReference type="AlphaFoldDB" id="A0A915GSK6"/>
<protein>
    <submittedName>
        <fullName evidence="3">C-type lectin domain-containing protein</fullName>
    </submittedName>
</protein>
<dbReference type="InterPro" id="IPR016186">
    <property type="entry name" value="C-type_lectin-like/link_sf"/>
</dbReference>
<dbReference type="InterPro" id="IPR016187">
    <property type="entry name" value="CTDL_fold"/>
</dbReference>
<dbReference type="Pfam" id="PF00059">
    <property type="entry name" value="Lectin_C"/>
    <property type="match status" value="1"/>
</dbReference>
<dbReference type="OrthoDB" id="6123714at2759"/>
<dbReference type="PANTHER" id="PTHR22991:SF40">
    <property type="entry name" value="PROTEIN CBG13490"/>
    <property type="match status" value="1"/>
</dbReference>
<keyword evidence="2" id="KW-1185">Reference proteome</keyword>
<proteinExistence type="predicted"/>
<dbReference type="SMART" id="SM00034">
    <property type="entry name" value="CLECT"/>
    <property type="match status" value="1"/>
</dbReference>
<organism evidence="2 3">
    <name type="scientific">Mesorhabditis belari</name>
    <dbReference type="NCBI Taxonomy" id="2138241"/>
    <lineage>
        <taxon>Eukaryota</taxon>
        <taxon>Metazoa</taxon>
        <taxon>Ecdysozoa</taxon>
        <taxon>Nematoda</taxon>
        <taxon>Chromadorea</taxon>
        <taxon>Rhabditida</taxon>
        <taxon>Rhabditina</taxon>
        <taxon>Rhabditomorpha</taxon>
        <taxon>Rhabditoidea</taxon>
        <taxon>Rhabditidae</taxon>
        <taxon>Mesorhabditinae</taxon>
        <taxon>Mesorhabditis</taxon>
    </lineage>
</organism>
<dbReference type="WBParaSite" id="MBELARI_LOCUS11499">
    <property type="protein sequence ID" value="MBELARI_LOCUS11499"/>
    <property type="gene ID" value="MBELARI_LOCUS11499"/>
</dbReference>
<dbReference type="SUPFAM" id="SSF56436">
    <property type="entry name" value="C-type lectin-like"/>
    <property type="match status" value="1"/>
</dbReference>
<dbReference type="PANTHER" id="PTHR22991">
    <property type="entry name" value="PROTEIN CBG13490"/>
    <property type="match status" value="1"/>
</dbReference>
<dbReference type="Proteomes" id="UP000887575">
    <property type="component" value="Unassembled WGS sequence"/>
</dbReference>
<dbReference type="Gene3D" id="3.10.100.10">
    <property type="entry name" value="Mannose-Binding Protein A, subunit A"/>
    <property type="match status" value="1"/>
</dbReference>
<dbReference type="InterPro" id="IPR001304">
    <property type="entry name" value="C-type_lectin-like"/>
</dbReference>
<keyword evidence="1" id="KW-1015">Disulfide bond</keyword>
<reference evidence="3" key="1">
    <citation type="submission" date="2024-02" db="UniProtKB">
        <authorList>
            <consortium name="WormBaseParasite"/>
        </authorList>
    </citation>
    <scope>IDENTIFICATION</scope>
</reference>
<name>A0A915GSK6_9BILA</name>